<evidence type="ECO:0000256" key="1">
    <source>
        <dbReference type="PROSITE-ProRule" id="PRU00023"/>
    </source>
</evidence>
<dbReference type="Pfam" id="PF11929">
    <property type="entry name" value="DUF3447"/>
    <property type="match status" value="1"/>
</dbReference>
<evidence type="ECO:0000313" key="4">
    <source>
        <dbReference type="Proteomes" id="UP000001542"/>
    </source>
</evidence>
<dbReference type="PRINTS" id="PR01415">
    <property type="entry name" value="ANKYRIN"/>
</dbReference>
<accession>A2ED14</accession>
<feature type="repeat" description="ANK" evidence="1">
    <location>
        <begin position="501"/>
        <end position="533"/>
    </location>
</feature>
<dbReference type="eggNOG" id="KOG4177">
    <property type="taxonomic scope" value="Eukaryota"/>
</dbReference>
<dbReference type="InterPro" id="IPR020683">
    <property type="entry name" value="DUF3447"/>
</dbReference>
<dbReference type="VEuPathDB" id="TrichDB:TVAG_126260"/>
<dbReference type="InterPro" id="IPR036770">
    <property type="entry name" value="Ankyrin_rpt-contain_sf"/>
</dbReference>
<name>A2ED14_TRIV3</name>
<keyword evidence="1" id="KW-0040">ANK repeat</keyword>
<dbReference type="PANTHER" id="PTHR24182">
    <property type="entry name" value="ANKYRIN REPEAT AND SOCS BOX CONTAINING 4"/>
    <property type="match status" value="1"/>
</dbReference>
<dbReference type="SMR" id="A2ED14"/>
<sequence length="626" mass="71775">MNFCLQHYKYYIDLFNALYQLKTENEEELNSIYNKLKTEMIDSKKHHPQNILEDILNIIPFNIRYKKSYLTLAKLISDDYHITEANNIPFTSNYLFYKEYGIKLFLSQSFGYLTSENLNIHLEDTIYRAIMFNDIERFISSTETEEFNPDQKCECSLYPKLKFSYSFEHNSLLELCCYHGAVDCFKLLRSKFNSEITYECLCFSFLGGNPEIISECLKYQDPGNECMRYAIISHNIDFVTFLMNEYDLEINLEFCGIYKNLETFLVYFDQTNDFNKCFVYSAIFAIPSLCEYFAANVNKIDNFVDMALLYATLKYSREIVELLLSHGAKVDIQNDNGENALRFATRNNDKEIVEFLIAHGANINEIYVDGNTVLHYATKLNKKEIAELLISHGANINEIDRDGNTVLHYAAKYNKKEIAELLIVHGANVNEINVGGYTALHYAAKLNKKEIAELLISHGANINEKDKDGLTALHIAAVLNRKETAELLILHGANINEKDIDKKTALHITAELNRKETAELLISRGTNINEKDINGRTALHYAAIHNKYEIAELLISHGANINERDKYGKTALHIAADYNSKETTECLISYGANINEKDNGGKNALDYARKYNNKEIIELFIAHGAN</sequence>
<dbReference type="EMBL" id="DS113357">
    <property type="protein sequence ID" value="EAY09465.1"/>
    <property type="molecule type" value="Genomic_DNA"/>
</dbReference>
<dbReference type="VEuPathDB" id="TrichDB:TVAGG3_0028610"/>
<dbReference type="PROSITE" id="PS50088">
    <property type="entry name" value="ANK_REPEAT"/>
    <property type="match status" value="10"/>
</dbReference>
<dbReference type="Gene3D" id="1.25.40.20">
    <property type="entry name" value="Ankyrin repeat-containing domain"/>
    <property type="match status" value="3"/>
</dbReference>
<dbReference type="PROSITE" id="PS50297">
    <property type="entry name" value="ANK_REP_REGION"/>
    <property type="match status" value="9"/>
</dbReference>
<dbReference type="InterPro" id="IPR002110">
    <property type="entry name" value="Ankyrin_rpt"/>
</dbReference>
<evidence type="ECO:0000313" key="3">
    <source>
        <dbReference type="EMBL" id="EAY09465.1"/>
    </source>
</evidence>
<feature type="repeat" description="ANK" evidence="1">
    <location>
        <begin position="307"/>
        <end position="335"/>
    </location>
</feature>
<feature type="repeat" description="ANK" evidence="1">
    <location>
        <begin position="600"/>
        <end position="626"/>
    </location>
</feature>
<dbReference type="InParanoid" id="A2ED14"/>
<dbReference type="Pfam" id="PF12796">
    <property type="entry name" value="Ank_2"/>
    <property type="match status" value="3"/>
</dbReference>
<reference evidence="3" key="1">
    <citation type="submission" date="2006-10" db="EMBL/GenBank/DDBJ databases">
        <authorList>
            <person name="Amadeo P."/>
            <person name="Zhao Q."/>
            <person name="Wortman J."/>
            <person name="Fraser-Liggett C."/>
            <person name="Carlton J."/>
        </authorList>
    </citation>
    <scope>NUCLEOTIDE SEQUENCE</scope>
    <source>
        <strain evidence="3">G3</strain>
    </source>
</reference>
<dbReference type="AlphaFoldDB" id="A2ED14"/>
<dbReference type="Pfam" id="PF13637">
    <property type="entry name" value="Ank_4"/>
    <property type="match status" value="2"/>
</dbReference>
<evidence type="ECO:0000259" key="2">
    <source>
        <dbReference type="Pfam" id="PF11929"/>
    </source>
</evidence>
<protein>
    <submittedName>
        <fullName evidence="3">Ankyrin repeat protein, putative</fullName>
    </submittedName>
</protein>
<feature type="repeat" description="ANK" evidence="1">
    <location>
        <begin position="435"/>
        <end position="467"/>
    </location>
</feature>
<dbReference type="SUPFAM" id="SSF48403">
    <property type="entry name" value="Ankyrin repeat"/>
    <property type="match status" value="2"/>
</dbReference>
<dbReference type="STRING" id="5722.A2ED14"/>
<keyword evidence="4" id="KW-1185">Reference proteome</keyword>
<feature type="domain" description="DUF3447" evidence="2">
    <location>
        <begin position="192"/>
        <end position="267"/>
    </location>
</feature>
<feature type="repeat" description="ANK" evidence="1">
    <location>
        <begin position="567"/>
        <end position="599"/>
    </location>
</feature>
<feature type="repeat" description="ANK" evidence="1">
    <location>
        <begin position="402"/>
        <end position="434"/>
    </location>
</feature>
<organism evidence="3 4">
    <name type="scientific">Trichomonas vaginalis (strain ATCC PRA-98 / G3)</name>
    <dbReference type="NCBI Taxonomy" id="412133"/>
    <lineage>
        <taxon>Eukaryota</taxon>
        <taxon>Metamonada</taxon>
        <taxon>Parabasalia</taxon>
        <taxon>Trichomonadida</taxon>
        <taxon>Trichomonadidae</taxon>
        <taxon>Trichomonas</taxon>
    </lineage>
</organism>
<dbReference type="SMART" id="SM00248">
    <property type="entry name" value="ANK"/>
    <property type="match status" value="12"/>
</dbReference>
<proteinExistence type="predicted"/>
<feature type="repeat" description="ANK" evidence="1">
    <location>
        <begin position="534"/>
        <end position="566"/>
    </location>
</feature>
<feature type="repeat" description="ANK" evidence="1">
    <location>
        <begin position="369"/>
        <end position="401"/>
    </location>
</feature>
<dbReference type="OrthoDB" id="6338611at2759"/>
<gene>
    <name evidence="3" type="ORF">TVAG_126260</name>
</gene>
<dbReference type="Proteomes" id="UP000001542">
    <property type="component" value="Unassembled WGS sequence"/>
</dbReference>
<feature type="repeat" description="ANK" evidence="1">
    <location>
        <begin position="468"/>
        <end position="500"/>
    </location>
</feature>
<reference evidence="3" key="2">
    <citation type="journal article" date="2007" name="Science">
        <title>Draft genome sequence of the sexually transmitted pathogen Trichomonas vaginalis.</title>
        <authorList>
            <person name="Carlton J.M."/>
            <person name="Hirt R.P."/>
            <person name="Silva J.C."/>
            <person name="Delcher A.L."/>
            <person name="Schatz M."/>
            <person name="Zhao Q."/>
            <person name="Wortman J.R."/>
            <person name="Bidwell S.L."/>
            <person name="Alsmark U.C.M."/>
            <person name="Besteiro S."/>
            <person name="Sicheritz-Ponten T."/>
            <person name="Noel C.J."/>
            <person name="Dacks J.B."/>
            <person name="Foster P.G."/>
            <person name="Simillion C."/>
            <person name="Van de Peer Y."/>
            <person name="Miranda-Saavedra D."/>
            <person name="Barton G.J."/>
            <person name="Westrop G.D."/>
            <person name="Mueller S."/>
            <person name="Dessi D."/>
            <person name="Fiori P.L."/>
            <person name="Ren Q."/>
            <person name="Paulsen I."/>
            <person name="Zhang H."/>
            <person name="Bastida-Corcuera F.D."/>
            <person name="Simoes-Barbosa A."/>
            <person name="Brown M.T."/>
            <person name="Hayes R.D."/>
            <person name="Mukherjee M."/>
            <person name="Okumura C.Y."/>
            <person name="Schneider R."/>
            <person name="Smith A.J."/>
            <person name="Vanacova S."/>
            <person name="Villalvazo M."/>
            <person name="Haas B.J."/>
            <person name="Pertea M."/>
            <person name="Feldblyum T.V."/>
            <person name="Utterback T.R."/>
            <person name="Shu C.L."/>
            <person name="Osoegawa K."/>
            <person name="de Jong P.J."/>
            <person name="Hrdy I."/>
            <person name="Horvathova L."/>
            <person name="Zubacova Z."/>
            <person name="Dolezal P."/>
            <person name="Malik S.B."/>
            <person name="Logsdon J.M. Jr."/>
            <person name="Henze K."/>
            <person name="Gupta A."/>
            <person name="Wang C.C."/>
            <person name="Dunne R.L."/>
            <person name="Upcroft J.A."/>
            <person name="Upcroft P."/>
            <person name="White O."/>
            <person name="Salzberg S.L."/>
            <person name="Tang P."/>
            <person name="Chiu C.-H."/>
            <person name="Lee Y.-S."/>
            <person name="Embley T.M."/>
            <person name="Coombs G.H."/>
            <person name="Mottram J.C."/>
            <person name="Tachezy J."/>
            <person name="Fraser-Liggett C.M."/>
            <person name="Johnson P.J."/>
        </authorList>
    </citation>
    <scope>NUCLEOTIDE SEQUENCE [LARGE SCALE GENOMIC DNA]</scope>
    <source>
        <strain evidence="3">G3</strain>
    </source>
</reference>
<feature type="repeat" description="ANK" evidence="1">
    <location>
        <begin position="336"/>
        <end position="364"/>
    </location>
</feature>
<dbReference type="PANTHER" id="PTHR24182:SF13">
    <property type="entry name" value="LD18443P"/>
    <property type="match status" value="1"/>
</dbReference>